<gene>
    <name evidence="1" type="ORF">ARMOST_17390</name>
</gene>
<sequence>MPPLLYCLNLKKKHGAEAAKQIIQFRLSHLDELISVAEEEGLTEESQCRKVDTYNVFFDKDVFEGAWYYGREELQILIDMVMRSPGMRLVKINVILRVLFLFYMTSRPSSIHPWVPFVVNMRC</sequence>
<keyword evidence="2" id="KW-1185">Reference proteome</keyword>
<dbReference type="STRING" id="47428.A0A284RYV1"/>
<dbReference type="Proteomes" id="UP000219338">
    <property type="component" value="Unassembled WGS sequence"/>
</dbReference>
<dbReference type="OrthoDB" id="3037705at2759"/>
<dbReference type="AlphaFoldDB" id="A0A284RYV1"/>
<organism evidence="1 2">
    <name type="scientific">Armillaria ostoyae</name>
    <name type="common">Armillaria root rot fungus</name>
    <dbReference type="NCBI Taxonomy" id="47428"/>
    <lineage>
        <taxon>Eukaryota</taxon>
        <taxon>Fungi</taxon>
        <taxon>Dikarya</taxon>
        <taxon>Basidiomycota</taxon>
        <taxon>Agaricomycotina</taxon>
        <taxon>Agaricomycetes</taxon>
        <taxon>Agaricomycetidae</taxon>
        <taxon>Agaricales</taxon>
        <taxon>Marasmiineae</taxon>
        <taxon>Physalacriaceae</taxon>
        <taxon>Armillaria</taxon>
    </lineage>
</organism>
<dbReference type="EMBL" id="FUEG01000021">
    <property type="protein sequence ID" value="SJL13939.1"/>
    <property type="molecule type" value="Genomic_DNA"/>
</dbReference>
<name>A0A284RYV1_ARMOS</name>
<evidence type="ECO:0000313" key="2">
    <source>
        <dbReference type="Proteomes" id="UP000219338"/>
    </source>
</evidence>
<protein>
    <submittedName>
        <fullName evidence="1">Uncharacterized protein</fullName>
    </submittedName>
</protein>
<evidence type="ECO:0000313" key="1">
    <source>
        <dbReference type="EMBL" id="SJL13939.1"/>
    </source>
</evidence>
<accession>A0A284RYV1</accession>
<reference evidence="2" key="1">
    <citation type="journal article" date="2017" name="Nat. Ecol. Evol.">
        <title>Genome expansion and lineage-specific genetic innovations in the forest pathogenic fungi Armillaria.</title>
        <authorList>
            <person name="Sipos G."/>
            <person name="Prasanna A.N."/>
            <person name="Walter M.C."/>
            <person name="O'Connor E."/>
            <person name="Balint B."/>
            <person name="Krizsan K."/>
            <person name="Kiss B."/>
            <person name="Hess J."/>
            <person name="Varga T."/>
            <person name="Slot J."/>
            <person name="Riley R."/>
            <person name="Boka B."/>
            <person name="Rigling D."/>
            <person name="Barry K."/>
            <person name="Lee J."/>
            <person name="Mihaltcheva S."/>
            <person name="LaButti K."/>
            <person name="Lipzen A."/>
            <person name="Waldron R."/>
            <person name="Moloney N.M."/>
            <person name="Sperisen C."/>
            <person name="Kredics L."/>
            <person name="Vagvoelgyi C."/>
            <person name="Patrignani A."/>
            <person name="Fitzpatrick D."/>
            <person name="Nagy I."/>
            <person name="Doyle S."/>
            <person name="Anderson J.B."/>
            <person name="Grigoriev I.V."/>
            <person name="Gueldener U."/>
            <person name="Muensterkoetter M."/>
            <person name="Nagy L.G."/>
        </authorList>
    </citation>
    <scope>NUCLEOTIDE SEQUENCE [LARGE SCALE GENOMIC DNA]</scope>
    <source>
        <strain evidence="2">C18/9</strain>
    </source>
</reference>
<proteinExistence type="predicted"/>